<feature type="signal peptide" evidence="1">
    <location>
        <begin position="1"/>
        <end position="18"/>
    </location>
</feature>
<keyword evidence="1" id="KW-0732">Signal</keyword>
<dbReference type="AlphaFoldDB" id="A0A1G5K8F6"/>
<keyword evidence="3" id="KW-1185">Reference proteome</keyword>
<name>A0A1G5K8F6_9FLAO</name>
<protein>
    <recommendedName>
        <fullName evidence="4">Lipocalin-like domain-containing protein</fullName>
    </recommendedName>
</protein>
<dbReference type="RefSeq" id="WP_091146726.1">
    <property type="nucleotide sequence ID" value="NZ_FMVF01000023.1"/>
</dbReference>
<reference evidence="2 3" key="1">
    <citation type="submission" date="2016-10" db="EMBL/GenBank/DDBJ databases">
        <authorList>
            <person name="de Groot N.N."/>
        </authorList>
    </citation>
    <scope>NUCLEOTIDE SEQUENCE [LARGE SCALE GENOMIC DNA]</scope>
    <source>
        <strain evidence="2 3">CGMCC 1.7031</strain>
    </source>
</reference>
<dbReference type="EMBL" id="FMVF01000023">
    <property type="protein sequence ID" value="SCY96942.1"/>
    <property type="molecule type" value="Genomic_DNA"/>
</dbReference>
<evidence type="ECO:0000313" key="2">
    <source>
        <dbReference type="EMBL" id="SCY96942.1"/>
    </source>
</evidence>
<evidence type="ECO:0000256" key="1">
    <source>
        <dbReference type="SAM" id="SignalP"/>
    </source>
</evidence>
<dbReference type="Proteomes" id="UP000199354">
    <property type="component" value="Unassembled WGS sequence"/>
</dbReference>
<evidence type="ECO:0008006" key="4">
    <source>
        <dbReference type="Google" id="ProtNLM"/>
    </source>
</evidence>
<dbReference type="PROSITE" id="PS51257">
    <property type="entry name" value="PROKAR_LIPOPROTEIN"/>
    <property type="match status" value="1"/>
</dbReference>
<proteinExistence type="predicted"/>
<accession>A0A1G5K8F6</accession>
<feature type="chain" id="PRO_5011620059" description="Lipocalin-like domain-containing protein" evidence="1">
    <location>
        <begin position="19"/>
        <end position="147"/>
    </location>
</feature>
<evidence type="ECO:0000313" key="3">
    <source>
        <dbReference type="Proteomes" id="UP000199354"/>
    </source>
</evidence>
<dbReference type="OrthoDB" id="1201884at2"/>
<organism evidence="2 3">
    <name type="scientific">Flavobacterium caeni</name>
    <dbReference type="NCBI Taxonomy" id="490189"/>
    <lineage>
        <taxon>Bacteria</taxon>
        <taxon>Pseudomonadati</taxon>
        <taxon>Bacteroidota</taxon>
        <taxon>Flavobacteriia</taxon>
        <taxon>Flavobacteriales</taxon>
        <taxon>Flavobacteriaceae</taxon>
        <taxon>Flavobacterium</taxon>
    </lineage>
</organism>
<sequence length="147" mass="16206">MKKLYVLALALMAFGCQDDDAIYIPSYTPTTQPFDGAWQLRNVSGGIAGTYDDFEPGEITWTFDDETQTVTVFNNNPDTGEVDFFDSGVYDYEIVINPATPEICGFNLSIDGTNLGCFTVTDDEFKLSMVETDGHELTLKRPAAGPF</sequence>
<gene>
    <name evidence="2" type="ORF">SAMN02927903_03166</name>
</gene>